<feature type="compositionally biased region" description="Basic and acidic residues" evidence="1">
    <location>
        <begin position="224"/>
        <end position="243"/>
    </location>
</feature>
<dbReference type="AlphaFoldDB" id="A0AB34TBR2"/>
<dbReference type="Proteomes" id="UP000037239">
    <property type="component" value="Unassembled WGS sequence"/>
</dbReference>
<dbReference type="EMBL" id="AWFK01000003">
    <property type="protein sequence ID" value="KOA51611.1"/>
    <property type="molecule type" value="Genomic_DNA"/>
</dbReference>
<feature type="transmembrane region" description="Helical" evidence="2">
    <location>
        <begin position="122"/>
        <end position="141"/>
    </location>
</feature>
<sequence>MDYESLSTIVLVVIVAILMVSWLPRRTVQGMKQVIKHQSDRYSASLHLIDEGDGTRFSDARTVELKGAPMASPHTVWDREYVAQVRDLRRAAARRRKILVGALLGISVLVFVLAVILDFSPYFTLIPIALMCVVLALGARASRQARDWEARHAQRQRELKERKVRENKRVVEERTHAARPEPSARRQMQDSSQTDVMEAHEIRQALQRAREEQAQAIAQRKAQNNRDHHANEASPRSDMRVEHADVDAAGHDAEEAAQNPGHLTIREERAAQMSDETNELARINASSAPDAFDMAVNQDLISFSLGSDPFDGPEVVQSMEIKSTRQVSKAVPKDSASAKPTDAGAAEPRDAAKGAVAENADAKEAQTVSAVSVNDSVAFHNSEAQANVEAPDASSDSLGVDLQSILARRGN</sequence>
<evidence type="ECO:0000256" key="1">
    <source>
        <dbReference type="SAM" id="MobiDB-lite"/>
    </source>
</evidence>
<evidence type="ECO:0000313" key="3">
    <source>
        <dbReference type="EMBL" id="KOA51611.1"/>
    </source>
</evidence>
<evidence type="ECO:0000256" key="2">
    <source>
        <dbReference type="SAM" id="Phobius"/>
    </source>
</evidence>
<reference evidence="3 4" key="1">
    <citation type="journal article" date="2015" name="Int J Genomics">
        <title>Comparative Genomics Revealed Genetic Diversity and Species/Strain-Level Differences in Carbohydrate Metabolism of Three Probiotic Bifidobacterial Species.</title>
        <authorList>
            <person name="Odamaki T."/>
            <person name="Horigome A."/>
            <person name="Sugahara H."/>
            <person name="Hashikura N."/>
            <person name="Minami J."/>
            <person name="Xiao J.Z."/>
            <person name="Abe F."/>
        </authorList>
    </citation>
    <scope>NUCLEOTIDE SEQUENCE [LARGE SCALE GENOMIC DNA]</scope>
    <source>
        <strain evidence="3 4">MCC 0483</strain>
    </source>
</reference>
<feature type="transmembrane region" description="Helical" evidence="2">
    <location>
        <begin position="98"/>
        <end position="116"/>
    </location>
</feature>
<feature type="region of interest" description="Disordered" evidence="1">
    <location>
        <begin position="156"/>
        <end position="243"/>
    </location>
</feature>
<accession>A0AB34TBR2</accession>
<protein>
    <submittedName>
        <fullName evidence="3">Membrane protein</fullName>
    </submittedName>
</protein>
<dbReference type="RefSeq" id="WP_052825717.1">
    <property type="nucleotide sequence ID" value="NZ_AWFK01000003.1"/>
</dbReference>
<feature type="compositionally biased region" description="Basic and acidic residues" evidence="1">
    <location>
        <begin position="197"/>
        <end position="213"/>
    </location>
</feature>
<feature type="transmembrane region" description="Helical" evidence="2">
    <location>
        <begin position="6"/>
        <end position="23"/>
    </location>
</feature>
<evidence type="ECO:0000313" key="4">
    <source>
        <dbReference type="Proteomes" id="UP000037239"/>
    </source>
</evidence>
<name>A0AB34TBR2_9BIFI</name>
<gene>
    <name evidence="3" type="ORF">BAAM0483_01015</name>
</gene>
<feature type="region of interest" description="Disordered" evidence="1">
    <location>
        <begin position="323"/>
        <end position="368"/>
    </location>
</feature>
<keyword evidence="2" id="KW-0812">Transmembrane</keyword>
<keyword evidence="2" id="KW-0472">Membrane</keyword>
<proteinExistence type="predicted"/>
<keyword evidence="2" id="KW-1133">Transmembrane helix</keyword>
<feature type="region of interest" description="Disordered" evidence="1">
    <location>
        <begin position="386"/>
        <end position="411"/>
    </location>
</feature>
<organism evidence="3 4">
    <name type="scientific">Bifidobacterium animalis subsp. animalis MCC 0483</name>
    <dbReference type="NCBI Taxonomy" id="1365955"/>
    <lineage>
        <taxon>Bacteria</taxon>
        <taxon>Bacillati</taxon>
        <taxon>Actinomycetota</taxon>
        <taxon>Actinomycetes</taxon>
        <taxon>Bifidobacteriales</taxon>
        <taxon>Bifidobacteriaceae</taxon>
        <taxon>Bifidobacterium</taxon>
    </lineage>
</organism>
<comment type="caution">
    <text evidence="3">The sequence shown here is derived from an EMBL/GenBank/DDBJ whole genome shotgun (WGS) entry which is preliminary data.</text>
</comment>
<feature type="compositionally biased region" description="Basic and acidic residues" evidence="1">
    <location>
        <begin position="156"/>
        <end position="188"/>
    </location>
</feature>